<comment type="pathway">
    <text evidence="1 8">Lipid metabolism; fatty acid biosynthesis.</text>
</comment>
<dbReference type="InterPro" id="IPR000089">
    <property type="entry name" value="Biotin_lipoyl"/>
</dbReference>
<dbReference type="PRINTS" id="PR01071">
    <property type="entry name" value="ACOABIOTINCC"/>
</dbReference>
<keyword evidence="6 8" id="KW-0275">Fatty acid biosynthesis</keyword>
<evidence type="ECO:0000313" key="11">
    <source>
        <dbReference type="Proteomes" id="UP000000263"/>
    </source>
</evidence>
<evidence type="ECO:0000313" key="10">
    <source>
        <dbReference type="EMBL" id="ABU58961.1"/>
    </source>
</evidence>
<dbReference type="Pfam" id="PF00364">
    <property type="entry name" value="Biotin_lipoyl"/>
    <property type="match status" value="1"/>
</dbReference>
<dbReference type="InterPro" id="IPR001882">
    <property type="entry name" value="Biotin_BS"/>
</dbReference>
<dbReference type="PANTHER" id="PTHR45266">
    <property type="entry name" value="OXALOACETATE DECARBOXYLASE ALPHA CHAIN"/>
    <property type="match status" value="1"/>
</dbReference>
<evidence type="ECO:0000256" key="6">
    <source>
        <dbReference type="ARBA" id="ARBA00023160"/>
    </source>
</evidence>
<dbReference type="Proteomes" id="UP000000263">
    <property type="component" value="Chromosome"/>
</dbReference>
<name>A7NN29_ROSCS</name>
<keyword evidence="4 8" id="KW-0276">Fatty acid metabolism</keyword>
<comment type="function">
    <text evidence="8">This protein is a component of the acetyl coenzyme A carboxylase complex; first, biotin carboxylase catalyzes the carboxylation of the carrier protein and then the transcarboxylase transfers the carboxyl group to form malonyl-CoA.</text>
</comment>
<dbReference type="EMBL" id="CP000804">
    <property type="protein sequence ID" value="ABU58961.1"/>
    <property type="molecule type" value="Genomic_DNA"/>
</dbReference>
<dbReference type="SUPFAM" id="SSF51230">
    <property type="entry name" value="Single hybrid motif"/>
    <property type="match status" value="1"/>
</dbReference>
<dbReference type="NCBIfam" id="TIGR00531">
    <property type="entry name" value="BCCP"/>
    <property type="match status" value="1"/>
</dbReference>
<feature type="domain" description="Lipoyl-binding" evidence="9">
    <location>
        <begin position="103"/>
        <end position="179"/>
    </location>
</feature>
<dbReference type="GO" id="GO:0009317">
    <property type="term" value="C:acetyl-CoA carboxylase complex"/>
    <property type="evidence" value="ECO:0007669"/>
    <property type="project" value="InterPro"/>
</dbReference>
<keyword evidence="11" id="KW-1185">Reference proteome</keyword>
<evidence type="ECO:0000256" key="2">
    <source>
        <dbReference type="ARBA" id="ARBA00017562"/>
    </source>
</evidence>
<dbReference type="AlphaFoldDB" id="A7NN29"/>
<dbReference type="SMR" id="A7NN29"/>
<accession>A7NN29</accession>
<dbReference type="CDD" id="cd06850">
    <property type="entry name" value="biotinyl_domain"/>
    <property type="match status" value="1"/>
</dbReference>
<evidence type="ECO:0000256" key="7">
    <source>
        <dbReference type="ARBA" id="ARBA00023267"/>
    </source>
</evidence>
<dbReference type="Gene3D" id="2.40.50.100">
    <property type="match status" value="1"/>
</dbReference>
<dbReference type="OrthoDB" id="9811735at2"/>
<dbReference type="GO" id="GO:0003989">
    <property type="term" value="F:acetyl-CoA carboxylase activity"/>
    <property type="evidence" value="ECO:0007669"/>
    <property type="project" value="InterPro"/>
</dbReference>
<evidence type="ECO:0000259" key="9">
    <source>
        <dbReference type="PROSITE" id="PS50968"/>
    </source>
</evidence>
<evidence type="ECO:0000256" key="3">
    <source>
        <dbReference type="ARBA" id="ARBA00022516"/>
    </source>
</evidence>
<keyword evidence="5 8" id="KW-0443">Lipid metabolism</keyword>
<protein>
    <recommendedName>
        <fullName evidence="2 8">Biotin carboxyl carrier protein of acetyl-CoA carboxylase</fullName>
    </recommendedName>
</protein>
<dbReference type="GO" id="GO:0006633">
    <property type="term" value="P:fatty acid biosynthetic process"/>
    <property type="evidence" value="ECO:0007669"/>
    <property type="project" value="UniProtKB-UniPathway"/>
</dbReference>
<dbReference type="InterPro" id="IPR001249">
    <property type="entry name" value="AcCoA_biotinCC"/>
</dbReference>
<dbReference type="eggNOG" id="COG0511">
    <property type="taxonomic scope" value="Bacteria"/>
</dbReference>
<gene>
    <name evidence="10" type="ordered locus">Rcas_2899</name>
</gene>
<dbReference type="STRING" id="383372.Rcas_2899"/>
<dbReference type="PROSITE" id="PS00188">
    <property type="entry name" value="BIOTIN"/>
    <property type="match status" value="1"/>
</dbReference>
<dbReference type="HOGENOM" id="CLU_016733_3_0_0"/>
<dbReference type="RefSeq" id="WP_012121385.1">
    <property type="nucleotide sequence ID" value="NC_009767.1"/>
</dbReference>
<evidence type="ECO:0000256" key="4">
    <source>
        <dbReference type="ARBA" id="ARBA00022832"/>
    </source>
</evidence>
<dbReference type="PROSITE" id="PS50968">
    <property type="entry name" value="BIOTINYL_LIPOYL"/>
    <property type="match status" value="1"/>
</dbReference>
<proteinExistence type="predicted"/>
<keyword evidence="7 8" id="KW-0092">Biotin</keyword>
<reference evidence="10 11" key="1">
    <citation type="submission" date="2007-08" db="EMBL/GenBank/DDBJ databases">
        <title>Complete sequence of Roseiflexus castenholzii DSM 13941.</title>
        <authorList>
            <consortium name="US DOE Joint Genome Institute"/>
            <person name="Copeland A."/>
            <person name="Lucas S."/>
            <person name="Lapidus A."/>
            <person name="Barry K."/>
            <person name="Glavina del Rio T."/>
            <person name="Dalin E."/>
            <person name="Tice H."/>
            <person name="Pitluck S."/>
            <person name="Thompson L.S."/>
            <person name="Brettin T."/>
            <person name="Bruce D."/>
            <person name="Detter J.C."/>
            <person name="Han C."/>
            <person name="Tapia R."/>
            <person name="Schmutz J."/>
            <person name="Larimer F."/>
            <person name="Land M."/>
            <person name="Hauser L."/>
            <person name="Kyrpides N."/>
            <person name="Mikhailova N."/>
            <person name="Bryant D.A."/>
            <person name="Hanada S."/>
            <person name="Tsukatani Y."/>
            <person name="Richardson P."/>
        </authorList>
    </citation>
    <scope>NUCLEOTIDE SEQUENCE [LARGE SCALE GENOMIC DNA]</scope>
    <source>
        <strain evidence="11">DSM 13941 / HLO8</strain>
    </source>
</reference>
<evidence type="ECO:0000256" key="5">
    <source>
        <dbReference type="ARBA" id="ARBA00023098"/>
    </source>
</evidence>
<keyword evidence="3 8" id="KW-0444">Lipid biosynthesis</keyword>
<dbReference type="PANTHER" id="PTHR45266:SF3">
    <property type="entry name" value="OXALOACETATE DECARBOXYLASE ALPHA CHAIN"/>
    <property type="match status" value="1"/>
</dbReference>
<evidence type="ECO:0000256" key="8">
    <source>
        <dbReference type="RuleBase" id="RU364072"/>
    </source>
</evidence>
<organism evidence="10 11">
    <name type="scientific">Roseiflexus castenholzii (strain DSM 13941 / HLO8)</name>
    <dbReference type="NCBI Taxonomy" id="383372"/>
    <lineage>
        <taxon>Bacteria</taxon>
        <taxon>Bacillati</taxon>
        <taxon>Chloroflexota</taxon>
        <taxon>Chloroflexia</taxon>
        <taxon>Chloroflexales</taxon>
        <taxon>Roseiflexineae</taxon>
        <taxon>Roseiflexaceae</taxon>
        <taxon>Roseiflexus</taxon>
    </lineage>
</organism>
<evidence type="ECO:0000256" key="1">
    <source>
        <dbReference type="ARBA" id="ARBA00005194"/>
    </source>
</evidence>
<sequence length="182" mass="19620">MNEGERDLTISIEEEFGLSAVRELLRIISETDVSEISIERGTTRLHIKRGPSLHHHSPAPMFITPSTAAHVQPSAPPIGMVQAPVQTPPPVTPAPEPDALPPGNIIAAPMVGTFYAAPSPKDPPYVQEGDVIHVGDRVGIIEAMKMMNEIESEFAGRVAKILVQNAQPVEYGQPLMVIEPLS</sequence>
<dbReference type="UniPathway" id="UPA00094"/>
<dbReference type="KEGG" id="rca:Rcas_2899"/>
<dbReference type="InterPro" id="IPR050709">
    <property type="entry name" value="Biotin_Carboxyl_Carrier/Decarb"/>
</dbReference>
<dbReference type="InterPro" id="IPR011053">
    <property type="entry name" value="Single_hybrid_motif"/>
</dbReference>